<name>A0A6S7ICD2_PARCT</name>
<dbReference type="SUPFAM" id="SSF50156">
    <property type="entry name" value="PDZ domain-like"/>
    <property type="match status" value="2"/>
</dbReference>
<gene>
    <name evidence="2" type="ORF">PACLA_8A018269</name>
</gene>
<protein>
    <submittedName>
        <fullName evidence="2">Disks large homolog 5-like</fullName>
    </submittedName>
</protein>
<dbReference type="Pfam" id="PF00595">
    <property type="entry name" value="PDZ"/>
    <property type="match status" value="2"/>
</dbReference>
<organism evidence="2 3">
    <name type="scientific">Paramuricea clavata</name>
    <name type="common">Red gorgonian</name>
    <name type="synonym">Violescent sea-whip</name>
    <dbReference type="NCBI Taxonomy" id="317549"/>
    <lineage>
        <taxon>Eukaryota</taxon>
        <taxon>Metazoa</taxon>
        <taxon>Cnidaria</taxon>
        <taxon>Anthozoa</taxon>
        <taxon>Octocorallia</taxon>
        <taxon>Malacalcyonacea</taxon>
        <taxon>Plexauridae</taxon>
        <taxon>Paramuricea</taxon>
    </lineage>
</organism>
<evidence type="ECO:0000256" key="1">
    <source>
        <dbReference type="SAM" id="MobiDB-lite"/>
    </source>
</evidence>
<dbReference type="Gene3D" id="2.30.30.40">
    <property type="entry name" value="SH3 Domains"/>
    <property type="match status" value="1"/>
</dbReference>
<feature type="region of interest" description="Disordered" evidence="1">
    <location>
        <begin position="1"/>
        <end position="77"/>
    </location>
</feature>
<dbReference type="PROSITE" id="PS50106">
    <property type="entry name" value="PDZ"/>
    <property type="match status" value="2"/>
</dbReference>
<dbReference type="InterPro" id="IPR036034">
    <property type="entry name" value="PDZ_sf"/>
</dbReference>
<dbReference type="GO" id="GO:0035331">
    <property type="term" value="P:negative regulation of hippo signaling"/>
    <property type="evidence" value="ECO:0007669"/>
    <property type="project" value="TreeGrafter"/>
</dbReference>
<dbReference type="PANTHER" id="PTHR46360">
    <property type="entry name" value="DISKS LARGE HOMOLOG 5"/>
    <property type="match status" value="1"/>
</dbReference>
<dbReference type="InterPro" id="IPR053004">
    <property type="entry name" value="MAGUK_Signaling_Regulators"/>
</dbReference>
<comment type="caution">
    <text evidence="2">The sequence shown here is derived from an EMBL/GenBank/DDBJ whole genome shotgun (WGS) entry which is preliminary data.</text>
</comment>
<dbReference type="Gene3D" id="2.30.42.10">
    <property type="match status" value="2"/>
</dbReference>
<dbReference type="InterPro" id="IPR001452">
    <property type="entry name" value="SH3_domain"/>
</dbReference>
<dbReference type="AlphaFoldDB" id="A0A6S7ICD2"/>
<dbReference type="OrthoDB" id="10067129at2759"/>
<dbReference type="SMART" id="SM00228">
    <property type="entry name" value="PDZ"/>
    <property type="match status" value="2"/>
</dbReference>
<sequence length="468" mass="50984">SYSSCTTPQTLPKSSKDSGRSSLSHRRRIKSSSSHTQSYNTIDTHSTISSHSSCGPGSIGSSSGRNTPHVGGPSTPTFVREITPIIHINQQQSDNGDKNAEKVRKLHIEKSSYPLGIQISQGSSGGIFVTTVTEGSIAQKAGLRYGDQILEFNGINFRSATYGQAAIILGQAGGSVRLMVQYNPQKLKENVIDSLTSHNSSEASIPVGDSDITPPVPRRFVPTNDVEAPSEPRYITTDQTVQGLGLNILGGNATGIFVCDVKSPGYDLGIRVGDQILEFNGFDFTAVTLEQATLELCKPSEKINTRLQYNPAKYNVIKDHPGDSLYVRAMFDNPATSKDQLSFKKDDILYITDTLYNGHVGSWKAWIVNKEDAQQRESGMIPSRMKADQIVLLRLSVAQSDSDHKLAGRRSFFRRSKKGSHSYSVSHSRESSDTSVSTFTDMGVASYQSVERLDTHHPRPVINLGSPG</sequence>
<feature type="non-terminal residue" evidence="2">
    <location>
        <position position="1"/>
    </location>
</feature>
<dbReference type="PROSITE" id="PS50002">
    <property type="entry name" value="SH3"/>
    <property type="match status" value="1"/>
</dbReference>
<dbReference type="InterPro" id="IPR036028">
    <property type="entry name" value="SH3-like_dom_sf"/>
</dbReference>
<keyword evidence="3" id="KW-1185">Reference proteome</keyword>
<feature type="compositionally biased region" description="Polar residues" evidence="1">
    <location>
        <begin position="1"/>
        <end position="13"/>
    </location>
</feature>
<proteinExistence type="predicted"/>
<accession>A0A6S7ICD2</accession>
<evidence type="ECO:0000313" key="3">
    <source>
        <dbReference type="Proteomes" id="UP001152795"/>
    </source>
</evidence>
<evidence type="ECO:0000313" key="2">
    <source>
        <dbReference type="EMBL" id="CAB4014653.1"/>
    </source>
</evidence>
<dbReference type="InterPro" id="IPR001478">
    <property type="entry name" value="PDZ"/>
</dbReference>
<feature type="compositionally biased region" description="Low complexity" evidence="1">
    <location>
        <begin position="44"/>
        <end position="64"/>
    </location>
</feature>
<dbReference type="Proteomes" id="UP001152795">
    <property type="component" value="Unassembled WGS sequence"/>
</dbReference>
<dbReference type="PANTHER" id="PTHR46360:SF1">
    <property type="entry name" value="DISKS LARGE HOMOLOG 5"/>
    <property type="match status" value="1"/>
</dbReference>
<reference evidence="2" key="1">
    <citation type="submission" date="2020-04" db="EMBL/GenBank/DDBJ databases">
        <authorList>
            <person name="Alioto T."/>
            <person name="Alioto T."/>
            <person name="Gomez Garrido J."/>
        </authorList>
    </citation>
    <scope>NUCLEOTIDE SEQUENCE</scope>
    <source>
        <strain evidence="2">A484AB</strain>
    </source>
</reference>
<dbReference type="SUPFAM" id="SSF50044">
    <property type="entry name" value="SH3-domain"/>
    <property type="match status" value="1"/>
</dbReference>
<dbReference type="GO" id="GO:0005886">
    <property type="term" value="C:plasma membrane"/>
    <property type="evidence" value="ECO:0007669"/>
    <property type="project" value="TreeGrafter"/>
</dbReference>
<dbReference type="EMBL" id="CACRXK020008393">
    <property type="protein sequence ID" value="CAB4014653.1"/>
    <property type="molecule type" value="Genomic_DNA"/>
</dbReference>